<evidence type="ECO:0000256" key="1">
    <source>
        <dbReference type="ARBA" id="ARBA00004429"/>
    </source>
</evidence>
<dbReference type="RefSeq" id="WP_078761519.1">
    <property type="nucleotide sequence ID" value="NZ_FUWS01000005.1"/>
</dbReference>
<dbReference type="GO" id="GO:0005524">
    <property type="term" value="F:ATP binding"/>
    <property type="evidence" value="ECO:0007669"/>
    <property type="project" value="UniProtKB-KW"/>
</dbReference>
<gene>
    <name evidence="14" type="ORF">SAMN02745673_02179</name>
</gene>
<comment type="similarity">
    <text evidence="10">Belongs to the ABC transporter superfamily. Siderophore-Fe(3+) uptake transporter (SIUT) (TC 3.A.1.21) family.</text>
</comment>
<feature type="domain" description="ABC transmembrane type-1" evidence="13">
    <location>
        <begin position="33"/>
        <end position="321"/>
    </location>
</feature>
<dbReference type="PANTHER" id="PTHR24221:SF468">
    <property type="entry name" value="ABC TRANSPORTER"/>
    <property type="match status" value="1"/>
</dbReference>
<comment type="subcellular location">
    <subcellularLocation>
        <location evidence="1">Cell inner membrane</location>
        <topology evidence="1">Multi-pass membrane protein</topology>
    </subcellularLocation>
</comment>
<dbReference type="GO" id="GO:0140359">
    <property type="term" value="F:ABC-type transporter activity"/>
    <property type="evidence" value="ECO:0007669"/>
    <property type="project" value="InterPro"/>
</dbReference>
<evidence type="ECO:0000259" key="12">
    <source>
        <dbReference type="PROSITE" id="PS50893"/>
    </source>
</evidence>
<dbReference type="PROSITE" id="PS00211">
    <property type="entry name" value="ABC_TRANSPORTER_1"/>
    <property type="match status" value="1"/>
</dbReference>
<dbReference type="OrthoDB" id="9806127at2"/>
<dbReference type="InterPro" id="IPR036640">
    <property type="entry name" value="ABC1_TM_sf"/>
</dbReference>
<keyword evidence="6" id="KW-0547">Nucleotide-binding</keyword>
<dbReference type="Proteomes" id="UP000190637">
    <property type="component" value="Unassembled WGS sequence"/>
</dbReference>
<dbReference type="InterPro" id="IPR011527">
    <property type="entry name" value="ABC1_TM_dom"/>
</dbReference>
<dbReference type="Gene3D" id="3.40.50.300">
    <property type="entry name" value="P-loop containing nucleotide triphosphate hydrolases"/>
    <property type="match status" value="1"/>
</dbReference>
<reference evidence="14 15" key="1">
    <citation type="submission" date="2017-02" db="EMBL/GenBank/DDBJ databases">
        <authorList>
            <person name="Peterson S.W."/>
        </authorList>
    </citation>
    <scope>NUCLEOTIDE SEQUENCE [LARGE SCALE GENOMIC DNA]</scope>
    <source>
        <strain evidence="14 15">DSM 45154</strain>
    </source>
</reference>
<dbReference type="InterPro" id="IPR003439">
    <property type="entry name" value="ABC_transporter-like_ATP-bd"/>
</dbReference>
<dbReference type="PROSITE" id="PS50929">
    <property type="entry name" value="ABC_TM1F"/>
    <property type="match status" value="1"/>
</dbReference>
<evidence type="ECO:0000313" key="15">
    <source>
        <dbReference type="Proteomes" id="UP000190637"/>
    </source>
</evidence>
<dbReference type="GO" id="GO:0034040">
    <property type="term" value="F:ATPase-coupled lipid transmembrane transporter activity"/>
    <property type="evidence" value="ECO:0007669"/>
    <property type="project" value="TreeGrafter"/>
</dbReference>
<evidence type="ECO:0000256" key="7">
    <source>
        <dbReference type="ARBA" id="ARBA00022840"/>
    </source>
</evidence>
<evidence type="ECO:0000313" key="14">
    <source>
        <dbReference type="EMBL" id="SKA01911.1"/>
    </source>
</evidence>
<keyword evidence="7 14" id="KW-0067">ATP-binding</keyword>
<dbReference type="InterPro" id="IPR039421">
    <property type="entry name" value="Type_1_exporter"/>
</dbReference>
<dbReference type="Gene3D" id="1.20.1560.10">
    <property type="entry name" value="ABC transporter type 1, transmembrane domain"/>
    <property type="match status" value="1"/>
</dbReference>
<dbReference type="SUPFAM" id="SSF52540">
    <property type="entry name" value="P-loop containing nucleoside triphosphate hydrolases"/>
    <property type="match status" value="1"/>
</dbReference>
<feature type="transmembrane region" description="Helical" evidence="11">
    <location>
        <begin position="71"/>
        <end position="92"/>
    </location>
</feature>
<dbReference type="PANTHER" id="PTHR24221">
    <property type="entry name" value="ATP-BINDING CASSETTE SUB-FAMILY B"/>
    <property type="match status" value="1"/>
</dbReference>
<sequence>MARPKNLRESLPGLRRIFGHLRPHLRQERTLVAGGFIALFTEVAFRLLEPWPLKIVLDAVVRPDLEPTPRLMLMLVLCGVTVVAFAGMRALASYLMTSAFALAGSRVLTKVRGDLFAHLQRLSLRYHRSSRAGDLLTRLTGDVNRLQEVAVTAALPMVGNVVTLLGMSVVMLIINWPLACLVLAMFPVFALYGTRDSARINSAAREQRRREGELAGGAAEALAAITVVQSYGLEAEQQRGFAASNDSSLVSGVRATRLSAGLERRTDLLVGIATGMVVTAGGYAALSGSLTPGELVVFVTYLKSAFKPMRDMAKYTGRIAKAAASGERVAELLAVRPDITDGPLDVTPPRRGEVRFESVSLDYGAGRWGLRGLDLAVPAGTRVGVIGPSGSGKSTMASLLLRLQDPTEGRVVIDGLDLRDLPVAAARSQVAIVLQESVLFATTIRENIRHGDPTADDAQVEAAARAANAHGFVSALPDGYDTVLGERGATLSGGQRQRIAIARAMLRRSPIVVLDEATTGLDPDSRREVQDALAELTRGRTTFLISHDIDAVADCDVVIAIHDGRVLAQGQPQEVIEVTANIAAASETTGSPTEPRRPTGA</sequence>
<evidence type="ECO:0000256" key="5">
    <source>
        <dbReference type="ARBA" id="ARBA00022692"/>
    </source>
</evidence>
<dbReference type="FunFam" id="3.40.50.300:FF:000221">
    <property type="entry name" value="Multidrug ABC transporter ATP-binding protein"/>
    <property type="match status" value="1"/>
</dbReference>
<evidence type="ECO:0000259" key="13">
    <source>
        <dbReference type="PROSITE" id="PS50929"/>
    </source>
</evidence>
<feature type="transmembrane region" description="Helical" evidence="11">
    <location>
        <begin position="173"/>
        <end position="192"/>
    </location>
</feature>
<feature type="domain" description="ABC transporter" evidence="12">
    <location>
        <begin position="354"/>
        <end position="588"/>
    </location>
</feature>
<dbReference type="EMBL" id="FUWS01000005">
    <property type="protein sequence ID" value="SKA01911.1"/>
    <property type="molecule type" value="Genomic_DNA"/>
</dbReference>
<evidence type="ECO:0000256" key="6">
    <source>
        <dbReference type="ARBA" id="ARBA00022741"/>
    </source>
</evidence>
<keyword evidence="5 11" id="KW-0812">Transmembrane</keyword>
<dbReference type="Pfam" id="PF00005">
    <property type="entry name" value="ABC_tran"/>
    <property type="match status" value="1"/>
</dbReference>
<keyword evidence="15" id="KW-1185">Reference proteome</keyword>
<dbReference type="SMART" id="SM00382">
    <property type="entry name" value="AAA"/>
    <property type="match status" value="1"/>
</dbReference>
<keyword evidence="9 11" id="KW-0472">Membrane</keyword>
<evidence type="ECO:0000256" key="3">
    <source>
        <dbReference type="ARBA" id="ARBA00022475"/>
    </source>
</evidence>
<keyword evidence="2" id="KW-0813">Transport</keyword>
<evidence type="ECO:0000256" key="8">
    <source>
        <dbReference type="ARBA" id="ARBA00022989"/>
    </source>
</evidence>
<evidence type="ECO:0000256" key="2">
    <source>
        <dbReference type="ARBA" id="ARBA00022448"/>
    </source>
</evidence>
<evidence type="ECO:0000256" key="4">
    <source>
        <dbReference type="ARBA" id="ARBA00022519"/>
    </source>
</evidence>
<dbReference type="InterPro" id="IPR003593">
    <property type="entry name" value="AAA+_ATPase"/>
</dbReference>
<keyword evidence="8 11" id="KW-1133">Transmembrane helix</keyword>
<organism evidence="14 15">
    <name type="scientific">Marinactinospora thermotolerans DSM 45154</name>
    <dbReference type="NCBI Taxonomy" id="1122192"/>
    <lineage>
        <taxon>Bacteria</taxon>
        <taxon>Bacillati</taxon>
        <taxon>Actinomycetota</taxon>
        <taxon>Actinomycetes</taxon>
        <taxon>Streptosporangiales</taxon>
        <taxon>Nocardiopsidaceae</taxon>
        <taxon>Marinactinospora</taxon>
    </lineage>
</organism>
<dbReference type="InterPro" id="IPR017871">
    <property type="entry name" value="ABC_transporter-like_CS"/>
</dbReference>
<feature type="transmembrane region" description="Helical" evidence="11">
    <location>
        <begin position="268"/>
        <end position="286"/>
    </location>
</feature>
<evidence type="ECO:0000256" key="11">
    <source>
        <dbReference type="SAM" id="Phobius"/>
    </source>
</evidence>
<dbReference type="AlphaFoldDB" id="A0A1T4QEI4"/>
<dbReference type="Pfam" id="PF00664">
    <property type="entry name" value="ABC_membrane"/>
    <property type="match status" value="1"/>
</dbReference>
<keyword evidence="4" id="KW-0997">Cell inner membrane</keyword>
<proteinExistence type="inferred from homology"/>
<protein>
    <submittedName>
        <fullName evidence="14">ATP-binding cassette, subfamily B</fullName>
    </submittedName>
</protein>
<dbReference type="GO" id="GO:0016887">
    <property type="term" value="F:ATP hydrolysis activity"/>
    <property type="evidence" value="ECO:0007669"/>
    <property type="project" value="InterPro"/>
</dbReference>
<keyword evidence="3" id="KW-1003">Cell membrane</keyword>
<evidence type="ECO:0000256" key="9">
    <source>
        <dbReference type="ARBA" id="ARBA00023136"/>
    </source>
</evidence>
<dbReference type="PROSITE" id="PS50893">
    <property type="entry name" value="ABC_TRANSPORTER_2"/>
    <property type="match status" value="1"/>
</dbReference>
<dbReference type="STRING" id="1122192.SAMN02745673_02179"/>
<dbReference type="InterPro" id="IPR027417">
    <property type="entry name" value="P-loop_NTPase"/>
</dbReference>
<name>A0A1T4QEI4_9ACTN</name>
<evidence type="ECO:0000256" key="10">
    <source>
        <dbReference type="ARBA" id="ARBA00023455"/>
    </source>
</evidence>
<dbReference type="SUPFAM" id="SSF90123">
    <property type="entry name" value="ABC transporter transmembrane region"/>
    <property type="match status" value="1"/>
</dbReference>
<dbReference type="CDD" id="cd18564">
    <property type="entry name" value="ABC_6TM_exporter_like"/>
    <property type="match status" value="1"/>
</dbReference>
<dbReference type="GO" id="GO:0005886">
    <property type="term" value="C:plasma membrane"/>
    <property type="evidence" value="ECO:0007669"/>
    <property type="project" value="UniProtKB-SubCell"/>
</dbReference>
<accession>A0A1T4QEI4</accession>